<name>A0ABD3XWF3_SINWO</name>
<dbReference type="Proteomes" id="UP001634394">
    <property type="component" value="Unassembled WGS sequence"/>
</dbReference>
<proteinExistence type="predicted"/>
<organism evidence="2 3">
    <name type="scientific">Sinanodonta woodiana</name>
    <name type="common">Chinese pond mussel</name>
    <name type="synonym">Anodonta woodiana</name>
    <dbReference type="NCBI Taxonomy" id="1069815"/>
    <lineage>
        <taxon>Eukaryota</taxon>
        <taxon>Metazoa</taxon>
        <taxon>Spiralia</taxon>
        <taxon>Lophotrochozoa</taxon>
        <taxon>Mollusca</taxon>
        <taxon>Bivalvia</taxon>
        <taxon>Autobranchia</taxon>
        <taxon>Heteroconchia</taxon>
        <taxon>Palaeoheterodonta</taxon>
        <taxon>Unionida</taxon>
        <taxon>Unionoidea</taxon>
        <taxon>Unionidae</taxon>
        <taxon>Unioninae</taxon>
        <taxon>Sinanodonta</taxon>
    </lineage>
</organism>
<dbReference type="AlphaFoldDB" id="A0ABD3XWF3"/>
<protein>
    <submittedName>
        <fullName evidence="2">Uncharacterized protein</fullName>
    </submittedName>
</protein>
<sequence length="74" mass="8367">MRNKSCLRLVIINLIVVGVHHYDNTQLAVGSKYDAEVVNRKPGQICLVAFRCKSKFVDAVKDLLESFQTEALFI</sequence>
<evidence type="ECO:0000256" key="1">
    <source>
        <dbReference type="SAM" id="SignalP"/>
    </source>
</evidence>
<keyword evidence="3" id="KW-1185">Reference proteome</keyword>
<dbReference type="EMBL" id="JBJQND010000001">
    <property type="protein sequence ID" value="KAL3889728.1"/>
    <property type="molecule type" value="Genomic_DNA"/>
</dbReference>
<feature type="signal peptide" evidence="1">
    <location>
        <begin position="1"/>
        <end position="21"/>
    </location>
</feature>
<evidence type="ECO:0000313" key="2">
    <source>
        <dbReference type="EMBL" id="KAL3889728.1"/>
    </source>
</evidence>
<feature type="chain" id="PRO_5044771703" evidence="1">
    <location>
        <begin position="22"/>
        <end position="74"/>
    </location>
</feature>
<keyword evidence="1" id="KW-0732">Signal</keyword>
<accession>A0ABD3XWF3</accession>
<comment type="caution">
    <text evidence="2">The sequence shown here is derived from an EMBL/GenBank/DDBJ whole genome shotgun (WGS) entry which is preliminary data.</text>
</comment>
<reference evidence="2 3" key="1">
    <citation type="submission" date="2024-11" db="EMBL/GenBank/DDBJ databases">
        <title>Chromosome-level genome assembly of the freshwater bivalve Anodonta woodiana.</title>
        <authorList>
            <person name="Chen X."/>
        </authorList>
    </citation>
    <scope>NUCLEOTIDE SEQUENCE [LARGE SCALE GENOMIC DNA]</scope>
    <source>
        <strain evidence="2">MN2024</strain>
        <tissue evidence="2">Gills</tissue>
    </source>
</reference>
<gene>
    <name evidence="2" type="ORF">ACJMK2_002057</name>
</gene>
<evidence type="ECO:0000313" key="3">
    <source>
        <dbReference type="Proteomes" id="UP001634394"/>
    </source>
</evidence>